<evidence type="ECO:0000313" key="8">
    <source>
        <dbReference type="EMBL" id="KAF3499390.1"/>
    </source>
</evidence>
<evidence type="ECO:0000256" key="7">
    <source>
        <dbReference type="SAM" id="Phobius"/>
    </source>
</evidence>
<comment type="similarity">
    <text evidence="1 6">Belongs to the oleosin family.</text>
</comment>
<evidence type="ECO:0000256" key="4">
    <source>
        <dbReference type="ARBA" id="ARBA00022989"/>
    </source>
</evidence>
<keyword evidence="4 7" id="KW-1133">Transmembrane helix</keyword>
<dbReference type="PANTHER" id="PTHR33203:SF52">
    <property type="entry name" value="GLYCINE-RICH PROTEIN-RELATED"/>
    <property type="match status" value="1"/>
</dbReference>
<dbReference type="PANTHER" id="PTHR33203">
    <property type="entry name" value="OLEOSIN"/>
    <property type="match status" value="1"/>
</dbReference>
<dbReference type="GO" id="GO:0016020">
    <property type="term" value="C:membrane"/>
    <property type="evidence" value="ECO:0007669"/>
    <property type="project" value="UniProtKB-SubCell"/>
</dbReference>
<keyword evidence="5 7" id="KW-0472">Membrane</keyword>
<gene>
    <name evidence="8" type="ORF">F2Q69_00045350</name>
</gene>
<reference evidence="8" key="1">
    <citation type="submission" date="2019-12" db="EMBL/GenBank/DDBJ databases">
        <title>Genome sequencing and annotation of Brassica cretica.</title>
        <authorList>
            <person name="Studholme D.J."/>
            <person name="Sarris P."/>
        </authorList>
    </citation>
    <scope>NUCLEOTIDE SEQUENCE</scope>
    <source>
        <strain evidence="8">PFS-109/04</strain>
        <tissue evidence="8">Leaf</tissue>
    </source>
</reference>
<dbReference type="GO" id="GO:0048608">
    <property type="term" value="P:reproductive structure development"/>
    <property type="evidence" value="ECO:0007669"/>
    <property type="project" value="UniProtKB-ARBA"/>
</dbReference>
<dbReference type="GO" id="GO:0019915">
    <property type="term" value="P:lipid storage"/>
    <property type="evidence" value="ECO:0007669"/>
    <property type="project" value="TreeGrafter"/>
</dbReference>
<evidence type="ECO:0000256" key="6">
    <source>
        <dbReference type="RuleBase" id="RU000540"/>
    </source>
</evidence>
<dbReference type="InterPro" id="IPR000136">
    <property type="entry name" value="Oleosin"/>
</dbReference>
<accession>A0A8S9N5P3</accession>
<feature type="transmembrane region" description="Helical" evidence="7">
    <location>
        <begin position="6"/>
        <end position="29"/>
    </location>
</feature>
<comment type="subcellular location">
    <subcellularLocation>
        <location evidence="6">Lipid droplet</location>
    </subcellularLocation>
    <subcellularLocation>
        <location evidence="6">Membrane</location>
        <topology evidence="6">Multi-pass membrane protein</topology>
    </subcellularLocation>
</comment>
<evidence type="ECO:0000256" key="1">
    <source>
        <dbReference type="ARBA" id="ARBA00010858"/>
    </source>
</evidence>
<evidence type="ECO:0000313" key="9">
    <source>
        <dbReference type="Proteomes" id="UP000712600"/>
    </source>
</evidence>
<feature type="transmembrane region" description="Helical" evidence="7">
    <location>
        <begin position="64"/>
        <end position="85"/>
    </location>
</feature>
<dbReference type="AlphaFoldDB" id="A0A8S9N5P3"/>
<dbReference type="GO" id="GO:0012511">
    <property type="term" value="C:monolayer-surrounded lipid storage body"/>
    <property type="evidence" value="ECO:0007669"/>
    <property type="project" value="InterPro"/>
</dbReference>
<evidence type="ECO:0000256" key="3">
    <source>
        <dbReference type="ARBA" id="ARBA00022692"/>
    </source>
</evidence>
<feature type="transmembrane region" description="Helical" evidence="7">
    <location>
        <begin position="36"/>
        <end position="58"/>
    </location>
</feature>
<name>A0A8S9N5P3_BRACR</name>
<evidence type="ECO:0000256" key="5">
    <source>
        <dbReference type="ARBA" id="ARBA00023136"/>
    </source>
</evidence>
<dbReference type="EMBL" id="QGKX02001621">
    <property type="protein sequence ID" value="KAF3499390.1"/>
    <property type="molecule type" value="Genomic_DNA"/>
</dbReference>
<keyword evidence="3 7" id="KW-0812">Transmembrane</keyword>
<sequence length="86" mass="8713">MLSSLIQIFQVFQVTSAVVVTAVLFALAGITLAGSVVGLIVATPLFVIFSPVLVPATIASTLLATNLSAGALFGVTAAALIVWLLK</sequence>
<comment type="caution">
    <text evidence="8">The sequence shown here is derived from an EMBL/GenBank/DDBJ whole genome shotgun (WGS) entry which is preliminary data.</text>
</comment>
<keyword evidence="2 6" id="KW-0551">Lipid droplet</keyword>
<dbReference type="GO" id="GO:0009791">
    <property type="term" value="P:post-embryonic development"/>
    <property type="evidence" value="ECO:0007669"/>
    <property type="project" value="UniProtKB-ARBA"/>
</dbReference>
<dbReference type="Proteomes" id="UP000712600">
    <property type="component" value="Unassembled WGS sequence"/>
</dbReference>
<organism evidence="8 9">
    <name type="scientific">Brassica cretica</name>
    <name type="common">Mustard</name>
    <dbReference type="NCBI Taxonomy" id="69181"/>
    <lineage>
        <taxon>Eukaryota</taxon>
        <taxon>Viridiplantae</taxon>
        <taxon>Streptophyta</taxon>
        <taxon>Embryophyta</taxon>
        <taxon>Tracheophyta</taxon>
        <taxon>Spermatophyta</taxon>
        <taxon>Magnoliopsida</taxon>
        <taxon>eudicotyledons</taxon>
        <taxon>Gunneridae</taxon>
        <taxon>Pentapetalae</taxon>
        <taxon>rosids</taxon>
        <taxon>malvids</taxon>
        <taxon>Brassicales</taxon>
        <taxon>Brassicaceae</taxon>
        <taxon>Brassiceae</taxon>
        <taxon>Brassica</taxon>
    </lineage>
</organism>
<dbReference type="PROSITE" id="PS00811">
    <property type="entry name" value="OLEOSINS"/>
    <property type="match status" value="1"/>
</dbReference>
<evidence type="ECO:0000256" key="2">
    <source>
        <dbReference type="ARBA" id="ARBA00022677"/>
    </source>
</evidence>
<dbReference type="Pfam" id="PF01277">
    <property type="entry name" value="Oleosin"/>
    <property type="match status" value="1"/>
</dbReference>
<dbReference type="GO" id="GO:0005576">
    <property type="term" value="C:extracellular region"/>
    <property type="evidence" value="ECO:0007669"/>
    <property type="project" value="TreeGrafter"/>
</dbReference>
<proteinExistence type="inferred from homology"/>
<protein>
    <recommendedName>
        <fullName evidence="6">Oleosin</fullName>
    </recommendedName>
</protein>